<evidence type="ECO:0000256" key="2">
    <source>
        <dbReference type="ARBA" id="ARBA00023015"/>
    </source>
</evidence>
<dbReference type="GO" id="GO:0006352">
    <property type="term" value="P:DNA-templated transcription initiation"/>
    <property type="evidence" value="ECO:0007669"/>
    <property type="project" value="InterPro"/>
</dbReference>
<dbReference type="InterPro" id="IPR013325">
    <property type="entry name" value="RNA_pol_sigma_r2"/>
</dbReference>
<dbReference type="Gene3D" id="1.10.1740.10">
    <property type="match status" value="1"/>
</dbReference>
<feature type="compositionally biased region" description="Pro residues" evidence="5">
    <location>
        <begin position="400"/>
        <end position="410"/>
    </location>
</feature>
<dbReference type="InterPro" id="IPR013324">
    <property type="entry name" value="RNA_pol_sigma_r3/r4-like"/>
</dbReference>
<dbReference type="InterPro" id="IPR046531">
    <property type="entry name" value="DUF6596"/>
</dbReference>
<dbReference type="EMBL" id="BOPH01000114">
    <property type="protein sequence ID" value="GIJ73404.1"/>
    <property type="molecule type" value="Genomic_DNA"/>
</dbReference>
<dbReference type="InterPro" id="IPR019734">
    <property type="entry name" value="TPR_rpt"/>
</dbReference>
<evidence type="ECO:0000256" key="5">
    <source>
        <dbReference type="SAM" id="MobiDB-lite"/>
    </source>
</evidence>
<dbReference type="Pfam" id="PF04542">
    <property type="entry name" value="Sigma70_r2"/>
    <property type="match status" value="1"/>
</dbReference>
<dbReference type="GO" id="GO:0016987">
    <property type="term" value="F:sigma factor activity"/>
    <property type="evidence" value="ECO:0007669"/>
    <property type="project" value="UniProtKB-KW"/>
</dbReference>
<evidence type="ECO:0000259" key="8">
    <source>
        <dbReference type="Pfam" id="PF20239"/>
    </source>
</evidence>
<feature type="domain" description="RNA polymerase sigma factor 70 region 4 type 2" evidence="7">
    <location>
        <begin position="106"/>
        <end position="156"/>
    </location>
</feature>
<dbReference type="Gene3D" id="1.10.10.10">
    <property type="entry name" value="Winged helix-like DNA-binding domain superfamily/Winged helix DNA-binding domain"/>
    <property type="match status" value="1"/>
</dbReference>
<dbReference type="InterPro" id="IPR011990">
    <property type="entry name" value="TPR-like_helical_dom_sf"/>
</dbReference>
<keyword evidence="2" id="KW-0805">Transcription regulation</keyword>
<dbReference type="SUPFAM" id="SSF88659">
    <property type="entry name" value="Sigma3 and sigma4 domains of RNA polymerase sigma factors"/>
    <property type="match status" value="1"/>
</dbReference>
<organism evidence="9 10">
    <name type="scientific">Virgisporangium ochraceum</name>
    <dbReference type="NCBI Taxonomy" id="65505"/>
    <lineage>
        <taxon>Bacteria</taxon>
        <taxon>Bacillati</taxon>
        <taxon>Actinomycetota</taxon>
        <taxon>Actinomycetes</taxon>
        <taxon>Micromonosporales</taxon>
        <taxon>Micromonosporaceae</taxon>
        <taxon>Virgisporangium</taxon>
    </lineage>
</organism>
<reference evidence="9" key="1">
    <citation type="submission" date="2021-01" db="EMBL/GenBank/DDBJ databases">
        <title>Whole genome shotgun sequence of Virgisporangium ochraceum NBRC 16418.</title>
        <authorList>
            <person name="Komaki H."/>
            <person name="Tamura T."/>
        </authorList>
    </citation>
    <scope>NUCLEOTIDE SEQUENCE</scope>
    <source>
        <strain evidence="9">NBRC 16418</strain>
    </source>
</reference>
<dbReference type="InterPro" id="IPR036388">
    <property type="entry name" value="WH-like_DNA-bd_sf"/>
</dbReference>
<dbReference type="InterPro" id="IPR007627">
    <property type="entry name" value="RNA_pol_sigma70_r2"/>
</dbReference>
<keyword evidence="10" id="KW-1185">Reference proteome</keyword>
<dbReference type="Pfam" id="PF08281">
    <property type="entry name" value="Sigma70_r4_2"/>
    <property type="match status" value="1"/>
</dbReference>
<accession>A0A8J4EG10</accession>
<comment type="similarity">
    <text evidence="1">Belongs to the sigma-70 factor family. ECF subfamily.</text>
</comment>
<dbReference type="AlphaFoldDB" id="A0A8J4EG10"/>
<feature type="region of interest" description="Disordered" evidence="5">
    <location>
        <begin position="390"/>
        <end position="410"/>
    </location>
</feature>
<dbReference type="PANTHER" id="PTHR47756:SF2">
    <property type="entry name" value="BLL6612 PROTEIN"/>
    <property type="match status" value="1"/>
</dbReference>
<proteinExistence type="inferred from homology"/>
<dbReference type="Proteomes" id="UP000635606">
    <property type="component" value="Unassembled WGS sequence"/>
</dbReference>
<evidence type="ECO:0000259" key="7">
    <source>
        <dbReference type="Pfam" id="PF08281"/>
    </source>
</evidence>
<dbReference type="GO" id="GO:0003677">
    <property type="term" value="F:DNA binding"/>
    <property type="evidence" value="ECO:0007669"/>
    <property type="project" value="InterPro"/>
</dbReference>
<dbReference type="Pfam" id="PF13181">
    <property type="entry name" value="TPR_8"/>
    <property type="match status" value="1"/>
</dbReference>
<name>A0A8J4EG10_9ACTN</name>
<dbReference type="Pfam" id="PF20239">
    <property type="entry name" value="DUF6596"/>
    <property type="match status" value="1"/>
</dbReference>
<dbReference type="SUPFAM" id="SSF48452">
    <property type="entry name" value="TPR-like"/>
    <property type="match status" value="1"/>
</dbReference>
<protein>
    <submittedName>
        <fullName evidence="9">RNA polymerase subunit sigma-24</fullName>
    </submittedName>
</protein>
<dbReference type="RefSeq" id="WP_203933229.1">
    <property type="nucleotide sequence ID" value="NZ_BOPH01000114.1"/>
</dbReference>
<dbReference type="SUPFAM" id="SSF88946">
    <property type="entry name" value="Sigma2 domain of RNA polymerase sigma factors"/>
    <property type="match status" value="1"/>
</dbReference>
<dbReference type="InterPro" id="IPR013249">
    <property type="entry name" value="RNA_pol_sigma70_r4_t2"/>
</dbReference>
<evidence type="ECO:0000256" key="1">
    <source>
        <dbReference type="ARBA" id="ARBA00010641"/>
    </source>
</evidence>
<feature type="domain" description="RNA polymerase sigma-70 region 2" evidence="6">
    <location>
        <begin position="21"/>
        <end position="79"/>
    </location>
</feature>
<keyword evidence="3" id="KW-0731">Sigma factor</keyword>
<evidence type="ECO:0000256" key="4">
    <source>
        <dbReference type="ARBA" id="ARBA00023163"/>
    </source>
</evidence>
<sequence>MTSTDVTALVERLWRAEAASMLGALSRRLGDFDLAEEALAEAVTAALKLWPDEGVPAQPTGWLVTTGWRKAIDRLRREAVGREKLARVGSEPPPAPGVDDRLAMIFACCHPDLSEASRVALTLYAASGLSTAEIAAAFLVPVPTMAQRLSRARKQLRDRGIRVELPDDPSARLPAVLAVIYLVFNEGYLSSGRSAHRRELAREGLDLARQLARMLPREPEVAGLTALLELHEARAATRFDSWGRLVLLEHQDRRRWDTALMERAAVRLRDAVRQGRTGPYQVQAGIAAMHAFAVSYEKTPWAEVRAMYDRLAALDGSPVVLLNRAVATRFAISPATALAEVDDLRDRLDGYHLWHAARADLLAALGRRDEARAAAERALELATNPAERELLSRRIADPGRPGPPPADLLA</sequence>
<gene>
    <name evidence="9" type="primary">rpoE_33</name>
    <name evidence="9" type="ORF">Voc01_083210</name>
</gene>
<comment type="caution">
    <text evidence="9">The sequence shown here is derived from an EMBL/GenBank/DDBJ whole genome shotgun (WGS) entry which is preliminary data.</text>
</comment>
<evidence type="ECO:0000313" key="9">
    <source>
        <dbReference type="EMBL" id="GIJ73404.1"/>
    </source>
</evidence>
<dbReference type="PANTHER" id="PTHR47756">
    <property type="entry name" value="BLL6612 PROTEIN-RELATED"/>
    <property type="match status" value="1"/>
</dbReference>
<evidence type="ECO:0000259" key="6">
    <source>
        <dbReference type="Pfam" id="PF04542"/>
    </source>
</evidence>
<feature type="domain" description="DUF6596" evidence="8">
    <location>
        <begin position="172"/>
        <end position="271"/>
    </location>
</feature>
<keyword evidence="4" id="KW-0804">Transcription</keyword>
<evidence type="ECO:0000313" key="10">
    <source>
        <dbReference type="Proteomes" id="UP000635606"/>
    </source>
</evidence>
<evidence type="ECO:0000256" key="3">
    <source>
        <dbReference type="ARBA" id="ARBA00023082"/>
    </source>
</evidence>